<dbReference type="SUPFAM" id="SSF56935">
    <property type="entry name" value="Porins"/>
    <property type="match status" value="1"/>
</dbReference>
<dbReference type="RefSeq" id="WP_166230934.1">
    <property type="nucleotide sequence ID" value="NZ_SEWW01000004.1"/>
</dbReference>
<dbReference type="Proteomes" id="UP001318301">
    <property type="component" value="Unassembled WGS sequence"/>
</dbReference>
<dbReference type="InterPro" id="IPR041700">
    <property type="entry name" value="OMP_b-brl_3"/>
</dbReference>
<evidence type="ECO:0000313" key="2">
    <source>
        <dbReference type="EMBL" id="NGZ44541.1"/>
    </source>
</evidence>
<comment type="caution">
    <text evidence="2">The sequence shown here is derived from an EMBL/GenBank/DDBJ whole genome shotgun (WGS) entry which is preliminary data.</text>
</comment>
<reference evidence="2 3" key="1">
    <citation type="submission" date="2019-02" db="EMBL/GenBank/DDBJ databases">
        <title>Genome of a new Bacteroidetes strain.</title>
        <authorList>
            <person name="Pitt A."/>
        </authorList>
    </citation>
    <scope>NUCLEOTIDE SEQUENCE [LARGE SCALE GENOMIC DNA]</scope>
    <source>
        <strain evidence="2 3">50C-KIRBA</strain>
    </source>
</reference>
<dbReference type="Pfam" id="PF14905">
    <property type="entry name" value="OMP_b-brl_3"/>
    <property type="match status" value="1"/>
</dbReference>
<accession>A0ABX0EZ30</accession>
<sequence length="777" mass="89994">MQHLFPKTIKCLFLTLCFHQLACQEIFAQISLQKKQQELEFRLLDSLNMHPIPYMQFLIKEFNPTGDSLQKTGITNEDGFSRISITNSSKIYFESILYSKHSVITNDLKSGIVNNILLIPLKNELKEIVVNDRPLYSVNKIEFRVKKIHKSQAPILRNFLKTLNGISLQSSNDKYLGKIIVFYLDGIKIESNLIKESAIESIEKLEIISAPDGEYWMKASEVIFNFISKKPKNPTVGIQTNTEYAMLFPYLSQNLGIYSLGKRSSFRASSLLYSYGQNVQNNLTQEINQIKSHSNQQLQTTTTPNFNTFIFNYNLDSLTTISFNFGYQNIHNSQNSDFTFSPLITESLDQLQSKSNRTYNKSKISNLLLFKRRNHKLFIRYDYGNTNIKNQYLDPNELNQATYEKSNSTYINYANRLQLSKLTKLNTTLSWENKNSYTQYNIQNDHSVASYFNSNFIGLRSIFATSHKNIFILIGGRLDLINQDFESNSTIYHRENQLRFLPTLSLQYESEKFGNFNFSINSDYILPDISQLATFSRRIDPFKSIIGNNVLDAEKSIDLSLTHTIKINQLDLSTEIGYNESNNQLGYSPYRFEENQLIHSYANVGKSKNMTFLFGSSLALNKSITCQLNLAQKFAQFNLNSLWDYSNFNSNWLPIFSISNSWEYQISTRFSASLNMYFDNYAYEFFETKRYFSPNTSLTFNGTIGRYWNISLLWNTIFANANLEKTVTSQQNYTSTSNYLTNYRYVSISVQKSFGKKHNNVPESSTADEVKRKFKTM</sequence>
<evidence type="ECO:0000259" key="1">
    <source>
        <dbReference type="Pfam" id="PF14905"/>
    </source>
</evidence>
<dbReference type="EMBL" id="SEWW01000004">
    <property type="protein sequence ID" value="NGZ44541.1"/>
    <property type="molecule type" value="Genomic_DNA"/>
</dbReference>
<keyword evidence="3" id="KW-1185">Reference proteome</keyword>
<evidence type="ECO:0000313" key="3">
    <source>
        <dbReference type="Proteomes" id="UP001318301"/>
    </source>
</evidence>
<feature type="domain" description="Outer membrane protein beta-barrel" evidence="1">
    <location>
        <begin position="370"/>
        <end position="750"/>
    </location>
</feature>
<protein>
    <recommendedName>
        <fullName evidence="1">Outer membrane protein beta-barrel domain-containing protein</fullName>
    </recommendedName>
</protein>
<proteinExistence type="predicted"/>
<gene>
    <name evidence="2" type="ORF">EWU23_08640</name>
</gene>
<name>A0ABX0EZ30_9BACT</name>
<organism evidence="2 3">
    <name type="scientific">Aquirufa beregesia</name>
    <dbReference type="NCBI Taxonomy" id="2516556"/>
    <lineage>
        <taxon>Bacteria</taxon>
        <taxon>Pseudomonadati</taxon>
        <taxon>Bacteroidota</taxon>
        <taxon>Cytophagia</taxon>
        <taxon>Cytophagales</taxon>
        <taxon>Flectobacillaceae</taxon>
        <taxon>Aquirufa</taxon>
    </lineage>
</organism>